<dbReference type="EMBL" id="PKPP01001510">
    <property type="protein sequence ID" value="PWA82099.1"/>
    <property type="molecule type" value="Genomic_DNA"/>
</dbReference>
<keyword evidence="3" id="KW-1185">Reference proteome</keyword>
<feature type="region of interest" description="Disordered" evidence="1">
    <location>
        <begin position="1"/>
        <end position="86"/>
    </location>
</feature>
<feature type="compositionally biased region" description="Polar residues" evidence="1">
    <location>
        <begin position="1"/>
        <end position="20"/>
    </location>
</feature>
<reference evidence="2 3" key="1">
    <citation type="journal article" date="2018" name="Mol. Plant">
        <title>The genome of Artemisia annua provides insight into the evolution of Asteraceae family and artemisinin biosynthesis.</title>
        <authorList>
            <person name="Shen Q."/>
            <person name="Zhang L."/>
            <person name="Liao Z."/>
            <person name="Wang S."/>
            <person name="Yan T."/>
            <person name="Shi P."/>
            <person name="Liu M."/>
            <person name="Fu X."/>
            <person name="Pan Q."/>
            <person name="Wang Y."/>
            <person name="Lv Z."/>
            <person name="Lu X."/>
            <person name="Zhang F."/>
            <person name="Jiang W."/>
            <person name="Ma Y."/>
            <person name="Chen M."/>
            <person name="Hao X."/>
            <person name="Li L."/>
            <person name="Tang Y."/>
            <person name="Lv G."/>
            <person name="Zhou Y."/>
            <person name="Sun X."/>
            <person name="Brodelius P.E."/>
            <person name="Rose J.K.C."/>
            <person name="Tang K."/>
        </authorList>
    </citation>
    <scope>NUCLEOTIDE SEQUENCE [LARGE SCALE GENOMIC DNA]</scope>
    <source>
        <strain evidence="3">cv. Huhao1</strain>
        <tissue evidence="2">Leaf</tissue>
    </source>
</reference>
<feature type="compositionally biased region" description="Basic and acidic residues" evidence="1">
    <location>
        <begin position="64"/>
        <end position="86"/>
    </location>
</feature>
<dbReference type="AlphaFoldDB" id="A0A2U1P8L9"/>
<protein>
    <submittedName>
        <fullName evidence="2">BSD domain-containing protein</fullName>
    </submittedName>
</protein>
<evidence type="ECO:0000256" key="1">
    <source>
        <dbReference type="SAM" id="MobiDB-lite"/>
    </source>
</evidence>
<sequence length="86" mass="9785">MVNSTKQSEGDQTGDVTNRMTKNKNHEDDVSFSDVEIQSSRLSSASENSDWVRLTAKAKANRSTYRERRSESEESSDWHSVEDTDL</sequence>
<evidence type="ECO:0000313" key="2">
    <source>
        <dbReference type="EMBL" id="PWA82099.1"/>
    </source>
</evidence>
<name>A0A2U1P8L9_ARTAN</name>
<proteinExistence type="predicted"/>
<feature type="compositionally biased region" description="Polar residues" evidence="1">
    <location>
        <begin position="36"/>
        <end position="49"/>
    </location>
</feature>
<evidence type="ECO:0000313" key="3">
    <source>
        <dbReference type="Proteomes" id="UP000245207"/>
    </source>
</evidence>
<organism evidence="2 3">
    <name type="scientific">Artemisia annua</name>
    <name type="common">Sweet wormwood</name>
    <dbReference type="NCBI Taxonomy" id="35608"/>
    <lineage>
        <taxon>Eukaryota</taxon>
        <taxon>Viridiplantae</taxon>
        <taxon>Streptophyta</taxon>
        <taxon>Embryophyta</taxon>
        <taxon>Tracheophyta</taxon>
        <taxon>Spermatophyta</taxon>
        <taxon>Magnoliopsida</taxon>
        <taxon>eudicotyledons</taxon>
        <taxon>Gunneridae</taxon>
        <taxon>Pentapetalae</taxon>
        <taxon>asterids</taxon>
        <taxon>campanulids</taxon>
        <taxon>Asterales</taxon>
        <taxon>Asteraceae</taxon>
        <taxon>Asteroideae</taxon>
        <taxon>Anthemideae</taxon>
        <taxon>Artemisiinae</taxon>
        <taxon>Artemisia</taxon>
    </lineage>
</organism>
<dbReference type="Proteomes" id="UP000245207">
    <property type="component" value="Unassembled WGS sequence"/>
</dbReference>
<accession>A0A2U1P8L9</accession>
<gene>
    <name evidence="2" type="ORF">CTI12_AA167480</name>
</gene>
<comment type="caution">
    <text evidence="2">The sequence shown here is derived from an EMBL/GenBank/DDBJ whole genome shotgun (WGS) entry which is preliminary data.</text>
</comment>